<accession>A0ABU8S2M0</accession>
<proteinExistence type="predicted"/>
<dbReference type="InterPro" id="IPR007963">
    <property type="entry name" value="Peptidase_M61_catalytic"/>
</dbReference>
<dbReference type="SUPFAM" id="SSF50156">
    <property type="entry name" value="PDZ domain-like"/>
    <property type="match status" value="1"/>
</dbReference>
<dbReference type="Proteomes" id="UP001361239">
    <property type="component" value="Unassembled WGS sequence"/>
</dbReference>
<dbReference type="InterPro" id="IPR027268">
    <property type="entry name" value="Peptidase_M4/M1_CTD_sf"/>
</dbReference>
<reference evidence="4 5" key="1">
    <citation type="submission" date="2024-03" db="EMBL/GenBank/DDBJ databases">
        <authorList>
            <person name="Jo J.-H."/>
        </authorList>
    </citation>
    <scope>NUCLEOTIDE SEQUENCE [LARGE SCALE GENOMIC DNA]</scope>
    <source>
        <strain evidence="4 5">PS1R-30</strain>
    </source>
</reference>
<feature type="domain" description="Peptidase M61 catalytic" evidence="2">
    <location>
        <begin position="323"/>
        <end position="439"/>
    </location>
</feature>
<feature type="signal peptide" evidence="1">
    <location>
        <begin position="1"/>
        <end position="24"/>
    </location>
</feature>
<evidence type="ECO:0000259" key="2">
    <source>
        <dbReference type="Pfam" id="PF05299"/>
    </source>
</evidence>
<comment type="caution">
    <text evidence="4">The sequence shown here is derived from an EMBL/GenBank/DDBJ whole genome shotgun (WGS) entry which is preliminary data.</text>
</comment>
<dbReference type="PIRSF" id="PIRSF016493">
    <property type="entry name" value="Glycyl_aminpptds"/>
    <property type="match status" value="1"/>
</dbReference>
<organism evidence="4 5">
    <name type="scientific">Novosphingobium anseongense</name>
    <dbReference type="NCBI Taxonomy" id="3133436"/>
    <lineage>
        <taxon>Bacteria</taxon>
        <taxon>Pseudomonadati</taxon>
        <taxon>Pseudomonadota</taxon>
        <taxon>Alphaproteobacteria</taxon>
        <taxon>Sphingomonadales</taxon>
        <taxon>Sphingomonadaceae</taxon>
        <taxon>Novosphingobium</taxon>
    </lineage>
</organism>
<dbReference type="Gene3D" id="2.30.42.10">
    <property type="match status" value="1"/>
</dbReference>
<keyword evidence="1" id="KW-0732">Signal</keyword>
<dbReference type="RefSeq" id="WP_339589397.1">
    <property type="nucleotide sequence ID" value="NZ_JBBHJZ010000008.1"/>
</dbReference>
<dbReference type="InterPro" id="IPR040756">
    <property type="entry name" value="Peptidase_M61_N"/>
</dbReference>
<dbReference type="Gene3D" id="1.10.390.10">
    <property type="entry name" value="Neutral Protease Domain 2"/>
    <property type="match status" value="1"/>
</dbReference>
<dbReference type="Pfam" id="PF05299">
    <property type="entry name" value="Peptidase_M61"/>
    <property type="match status" value="1"/>
</dbReference>
<feature type="domain" description="Peptidase M61 N-terminal" evidence="3">
    <location>
        <begin position="58"/>
        <end position="231"/>
    </location>
</feature>
<evidence type="ECO:0000313" key="5">
    <source>
        <dbReference type="Proteomes" id="UP001361239"/>
    </source>
</evidence>
<evidence type="ECO:0000256" key="1">
    <source>
        <dbReference type="SAM" id="SignalP"/>
    </source>
</evidence>
<dbReference type="InterPro" id="IPR024191">
    <property type="entry name" value="Peptidase_M61"/>
</dbReference>
<dbReference type="InterPro" id="IPR036034">
    <property type="entry name" value="PDZ_sf"/>
</dbReference>
<name>A0ABU8S2M0_9SPHN</name>
<dbReference type="Pfam" id="PF17899">
    <property type="entry name" value="Peptidase_M61_N"/>
    <property type="match status" value="1"/>
</dbReference>
<dbReference type="EMBL" id="JBBHJZ010000008">
    <property type="protein sequence ID" value="MEJ5979458.1"/>
    <property type="molecule type" value="Genomic_DNA"/>
</dbReference>
<evidence type="ECO:0000259" key="3">
    <source>
        <dbReference type="Pfam" id="PF17899"/>
    </source>
</evidence>
<dbReference type="Gene3D" id="2.60.40.3650">
    <property type="match status" value="1"/>
</dbReference>
<evidence type="ECO:0000313" key="4">
    <source>
        <dbReference type="EMBL" id="MEJ5979458.1"/>
    </source>
</evidence>
<feature type="chain" id="PRO_5045294227" evidence="1">
    <location>
        <begin position="25"/>
        <end position="653"/>
    </location>
</feature>
<keyword evidence="5" id="KW-1185">Reference proteome</keyword>
<protein>
    <submittedName>
        <fullName evidence="4">Peptidase M61</fullName>
    </submittedName>
</protein>
<gene>
    <name evidence="4" type="ORF">WG901_22585</name>
</gene>
<sequence length="653" mass="72377">MRGLIPAAALIAALPLTLSAPAPAQAQGATSAGPIAQPIVRAVPDAVDVAYPGGTIRLDIDASDTQRGAYRVTETIPLAAGTRKITLLLPQWLPGNHGPRGPLAELADLRFTVDGKPVAWRRDPVEVYAFHVELPEGAKELVVKFVHTSPLQTSEGRITVTQEMLNLQWEKMSLYPAGHYVRRIRVKPNVVLPKGWTAATALDGQAVSGDTVRWAETDYETLVDSPLFAGQHFRKWDLGHKVTLNTIADEPELLAIAPSNLARLTAMVDETLATFGRPAFDRYEFLLALTDRMGGIGLEHLRSSENQMEPRNFIDWEGMDWDRNVLPHEFAHSWNGKYRRPARLWTPDYRQPMQDDLLWVYEGQTQFWGLVHAARSGVQSREMVLGMFASQAGNYAEQPGRKWRSVEDTTFDPVFAARKPKPYGTLARSEDYYNEGALVWLEADQIIRAGTSGRKGLDDFARAFFSYKGDGPTATYEFADVVATLDSVYRYDWAGFLRTRIEGTGLPAPLAGIEKGGYRLVWRDEPNAYDKARMDDAKTLSLTYSLGLSLDREGTVTATQWDGPAFNAGVVTGAKIVAVNGRAYDHDKLKQAITQAKTGSRPIELLIKRGDRFLTMPVTYKGGLRWPWLERASARGTAALDSLLAPRRGTPDK</sequence>